<evidence type="ECO:0000256" key="5">
    <source>
        <dbReference type="ARBA" id="ARBA00022801"/>
    </source>
</evidence>
<dbReference type="PROSITE" id="PS51476">
    <property type="entry name" value="PROTEASOME_BETA_2"/>
    <property type="match status" value="1"/>
</dbReference>
<evidence type="ECO:0000256" key="4">
    <source>
        <dbReference type="ARBA" id="ARBA00022698"/>
    </source>
</evidence>
<keyword evidence="8" id="KW-0539">Nucleus</keyword>
<evidence type="ECO:0000256" key="2">
    <source>
        <dbReference type="ARBA" id="ARBA00022490"/>
    </source>
</evidence>
<comment type="caution">
    <text evidence="10">The sequence shown here is derived from an EMBL/GenBank/DDBJ whole genome shotgun (WGS) entry which is preliminary data.</text>
</comment>
<dbReference type="GO" id="GO:0019774">
    <property type="term" value="C:proteasome core complex, beta-subunit complex"/>
    <property type="evidence" value="ECO:0007669"/>
    <property type="project" value="UniProtKB-ARBA"/>
</dbReference>
<dbReference type="OrthoDB" id="7854943at2759"/>
<comment type="catalytic activity">
    <reaction evidence="1">
        <text>Cleavage of peptide bonds with very broad specificity.</text>
        <dbReference type="EC" id="3.4.25.1"/>
    </reaction>
</comment>
<reference evidence="10" key="1">
    <citation type="submission" date="2020-06" db="EMBL/GenBank/DDBJ databases">
        <authorList>
            <consortium name="Plant Systems Biology data submission"/>
        </authorList>
    </citation>
    <scope>NUCLEOTIDE SEQUENCE</scope>
    <source>
        <strain evidence="10">D6</strain>
    </source>
</reference>
<proteinExistence type="inferred from homology"/>
<name>A0A9N8H9K0_9STRA</name>
<dbReference type="SUPFAM" id="SSF56235">
    <property type="entry name" value="N-terminal nucleophile aminohydrolases (Ntn hydrolases)"/>
    <property type="match status" value="1"/>
</dbReference>
<dbReference type="GO" id="GO:0005737">
    <property type="term" value="C:cytoplasm"/>
    <property type="evidence" value="ECO:0007669"/>
    <property type="project" value="UniProtKB-SubCell"/>
</dbReference>
<dbReference type="InterPro" id="IPR016050">
    <property type="entry name" value="Proteasome_bsu_CS"/>
</dbReference>
<dbReference type="InterPro" id="IPR001353">
    <property type="entry name" value="Proteasome_sua/b"/>
</dbReference>
<dbReference type="InterPro" id="IPR029055">
    <property type="entry name" value="Ntn_hydrolases_N"/>
</dbReference>
<feature type="compositionally biased region" description="Polar residues" evidence="9">
    <location>
        <begin position="1"/>
        <end position="17"/>
    </location>
</feature>
<keyword evidence="5" id="KW-0378">Hydrolase</keyword>
<comment type="similarity">
    <text evidence="8">Belongs to the peptidase T1B family.</text>
</comment>
<evidence type="ECO:0000313" key="10">
    <source>
        <dbReference type="EMBL" id="CAB9504792.1"/>
    </source>
</evidence>
<keyword evidence="4" id="KW-0888">Threonine protease</keyword>
<dbReference type="PROSITE" id="PS00854">
    <property type="entry name" value="PROTEASOME_BETA_1"/>
    <property type="match status" value="1"/>
</dbReference>
<evidence type="ECO:0000256" key="9">
    <source>
        <dbReference type="SAM" id="MobiDB-lite"/>
    </source>
</evidence>
<dbReference type="PRINTS" id="PR00141">
    <property type="entry name" value="PROTEASOME"/>
</dbReference>
<protein>
    <recommendedName>
        <fullName evidence="8">Proteasome subunit beta</fullName>
    </recommendedName>
</protein>
<keyword evidence="6 8" id="KW-0647">Proteasome</keyword>
<dbReference type="GO" id="GO:0005634">
    <property type="term" value="C:nucleus"/>
    <property type="evidence" value="ECO:0007669"/>
    <property type="project" value="UniProtKB-SubCell"/>
</dbReference>
<gene>
    <name evidence="10" type="ORF">SEMRO_209_G087240.1</name>
</gene>
<comment type="subunit">
    <text evidence="8">Component of the proteasome complex.</text>
</comment>
<organism evidence="10 11">
    <name type="scientific">Seminavis robusta</name>
    <dbReference type="NCBI Taxonomy" id="568900"/>
    <lineage>
        <taxon>Eukaryota</taxon>
        <taxon>Sar</taxon>
        <taxon>Stramenopiles</taxon>
        <taxon>Ochrophyta</taxon>
        <taxon>Bacillariophyta</taxon>
        <taxon>Bacillariophyceae</taxon>
        <taxon>Bacillariophycidae</taxon>
        <taxon>Naviculales</taxon>
        <taxon>Naviculaceae</taxon>
        <taxon>Seminavis</taxon>
    </lineage>
</organism>
<dbReference type="PANTHER" id="PTHR32194">
    <property type="entry name" value="METALLOPROTEASE TLDD"/>
    <property type="match status" value="1"/>
</dbReference>
<dbReference type="GO" id="GO:0004298">
    <property type="term" value="F:threonine-type endopeptidase activity"/>
    <property type="evidence" value="ECO:0007669"/>
    <property type="project" value="UniProtKB-KW"/>
</dbReference>
<evidence type="ECO:0000313" key="11">
    <source>
        <dbReference type="Proteomes" id="UP001153069"/>
    </source>
</evidence>
<evidence type="ECO:0000256" key="6">
    <source>
        <dbReference type="ARBA" id="ARBA00022942"/>
    </source>
</evidence>
<dbReference type="Proteomes" id="UP001153069">
    <property type="component" value="Unassembled WGS sequence"/>
</dbReference>
<dbReference type="CDD" id="cd03762">
    <property type="entry name" value="proteasome_beta_type_6"/>
    <property type="match status" value="1"/>
</dbReference>
<accession>A0A9N8H9K0</accession>
<dbReference type="EMBL" id="CAICTM010000208">
    <property type="protein sequence ID" value="CAB9504792.1"/>
    <property type="molecule type" value="Genomic_DNA"/>
</dbReference>
<keyword evidence="11" id="KW-1185">Reference proteome</keyword>
<dbReference type="InterPro" id="IPR023333">
    <property type="entry name" value="Proteasome_suB-type"/>
</dbReference>
<dbReference type="InterPro" id="IPR000243">
    <property type="entry name" value="Pept_T1A_subB"/>
</dbReference>
<dbReference type="Pfam" id="PF00227">
    <property type="entry name" value="Proteasome"/>
    <property type="match status" value="1"/>
</dbReference>
<feature type="active site" description="Nucleophile" evidence="7">
    <location>
        <position position="29"/>
    </location>
</feature>
<dbReference type="AlphaFoldDB" id="A0A9N8H9K0"/>
<dbReference type="GO" id="GO:0051603">
    <property type="term" value="P:proteolysis involved in protein catabolic process"/>
    <property type="evidence" value="ECO:0007669"/>
    <property type="project" value="InterPro"/>
</dbReference>
<evidence type="ECO:0000256" key="3">
    <source>
        <dbReference type="ARBA" id="ARBA00022670"/>
    </source>
</evidence>
<evidence type="ECO:0000256" key="1">
    <source>
        <dbReference type="ARBA" id="ARBA00001198"/>
    </source>
</evidence>
<sequence>MMSASHSSMVNPMSSNPYGLKEGEVSTGTTILAMPFDGGVMLGADTRTSMGSYATSRSTDKITFLSDHIFCLRSGSAADTQAISDIVKHYLSHLTIETGREPLVKTAAHLMKNIVYSNKDSLSAGVIIAGWDPVEGGQVFNVVQGGSCLKQSFALGGSGSLFIYGLMDSEFKEGMTQDEARALVKKAISHAMARDGSSGGMVRTMTVTAEGNKRDVTPGNELPFGPVF</sequence>
<dbReference type="Gene3D" id="3.60.20.10">
    <property type="entry name" value="Glutamine Phosphoribosylpyrophosphate, subunit 1, domain 1"/>
    <property type="match status" value="1"/>
</dbReference>
<keyword evidence="2 8" id="KW-0963">Cytoplasm</keyword>
<dbReference type="PANTHER" id="PTHR32194:SF0">
    <property type="entry name" value="ATP-DEPENDENT PROTEASE SUBUNIT HSLV"/>
    <property type="match status" value="1"/>
</dbReference>
<keyword evidence="3" id="KW-0645">Protease</keyword>
<feature type="region of interest" description="Disordered" evidence="9">
    <location>
        <begin position="1"/>
        <end position="20"/>
    </location>
</feature>
<comment type="function">
    <text evidence="8">Component of the proteasome, a multicatalytic proteinase complex which is characterized by its ability to cleave peptides with Arg, Phe, Tyr, Leu, and Glu adjacent to the leaving group at neutral or slightly basic pH. The proteasome has an ATP-dependent proteolytic activity.</text>
</comment>
<evidence type="ECO:0000256" key="7">
    <source>
        <dbReference type="PIRSR" id="PIRSR600243-1"/>
    </source>
</evidence>
<comment type="subcellular location">
    <subcellularLocation>
        <location evidence="8">Cytoplasm</location>
    </subcellularLocation>
    <subcellularLocation>
        <location evidence="8">Nucleus</location>
    </subcellularLocation>
</comment>
<evidence type="ECO:0000256" key="8">
    <source>
        <dbReference type="RuleBase" id="RU004203"/>
    </source>
</evidence>